<evidence type="ECO:0000256" key="14">
    <source>
        <dbReference type="ARBA" id="ARBA00079247"/>
    </source>
</evidence>
<dbReference type="AlphaFoldDB" id="A0A2G8KFF1"/>
<dbReference type="OrthoDB" id="3176171at2759"/>
<dbReference type="Proteomes" id="UP000230750">
    <property type="component" value="Unassembled WGS sequence"/>
</dbReference>
<dbReference type="Gene3D" id="3.40.850.10">
    <property type="entry name" value="Kinesin motor domain"/>
    <property type="match status" value="1"/>
</dbReference>
<evidence type="ECO:0000256" key="8">
    <source>
        <dbReference type="ARBA" id="ARBA00023054"/>
    </source>
</evidence>
<name>A0A2G8KFF1_STIJA</name>
<feature type="region of interest" description="Disordered" evidence="17">
    <location>
        <begin position="360"/>
        <end position="396"/>
    </location>
</feature>
<keyword evidence="7 15" id="KW-0067">ATP-binding</keyword>
<dbReference type="Pfam" id="PF00498">
    <property type="entry name" value="FHA"/>
    <property type="match status" value="1"/>
</dbReference>
<dbReference type="CDD" id="cd22709">
    <property type="entry name" value="FHA_KIF28P"/>
    <property type="match status" value="1"/>
</dbReference>
<reference evidence="19 20" key="1">
    <citation type="journal article" date="2017" name="PLoS Biol.">
        <title>The sea cucumber genome provides insights into morphological evolution and visceral regeneration.</title>
        <authorList>
            <person name="Zhang X."/>
            <person name="Sun L."/>
            <person name="Yuan J."/>
            <person name="Sun Y."/>
            <person name="Gao Y."/>
            <person name="Zhang L."/>
            <person name="Li S."/>
            <person name="Dai H."/>
            <person name="Hamel J.F."/>
            <person name="Liu C."/>
            <person name="Yu Y."/>
            <person name="Liu S."/>
            <person name="Lin W."/>
            <person name="Guo K."/>
            <person name="Jin S."/>
            <person name="Xu P."/>
            <person name="Storey K.B."/>
            <person name="Huan P."/>
            <person name="Zhang T."/>
            <person name="Zhou Y."/>
            <person name="Zhang J."/>
            <person name="Lin C."/>
            <person name="Li X."/>
            <person name="Xing L."/>
            <person name="Huo D."/>
            <person name="Sun M."/>
            <person name="Wang L."/>
            <person name="Mercier A."/>
            <person name="Li F."/>
            <person name="Yang H."/>
            <person name="Xiang J."/>
        </authorList>
    </citation>
    <scope>NUCLEOTIDE SEQUENCE [LARGE SCALE GENOMIC DNA]</scope>
    <source>
        <strain evidence="19">Shaxun</strain>
        <tissue evidence="19">Muscle</tissue>
    </source>
</reference>
<evidence type="ECO:0000313" key="20">
    <source>
        <dbReference type="Proteomes" id="UP000230750"/>
    </source>
</evidence>
<dbReference type="EMBL" id="MRZV01000624">
    <property type="protein sequence ID" value="PIK46734.1"/>
    <property type="molecule type" value="Genomic_DNA"/>
</dbReference>
<keyword evidence="3" id="KW-0813">Transport</keyword>
<feature type="compositionally biased region" description="Basic and acidic residues" evidence="17">
    <location>
        <begin position="372"/>
        <end position="396"/>
    </location>
</feature>
<evidence type="ECO:0000256" key="10">
    <source>
        <dbReference type="ARBA" id="ARBA00023136"/>
    </source>
</evidence>
<comment type="subcellular location">
    <subcellularLocation>
        <location evidence="1">Cytoplasm</location>
        <location evidence="1">Cytoskeleton</location>
    </subcellularLocation>
    <subcellularLocation>
        <location evidence="2">Mitochondrion membrane</location>
        <topology evidence="2">Peripheral membrane protein</topology>
    </subcellularLocation>
</comment>
<evidence type="ECO:0000256" key="9">
    <source>
        <dbReference type="ARBA" id="ARBA00023128"/>
    </source>
</evidence>
<feature type="coiled-coil region" evidence="16">
    <location>
        <begin position="861"/>
        <end position="895"/>
    </location>
</feature>
<dbReference type="SMART" id="SM00129">
    <property type="entry name" value="KISc"/>
    <property type="match status" value="1"/>
</dbReference>
<evidence type="ECO:0000256" key="4">
    <source>
        <dbReference type="ARBA" id="ARBA00022490"/>
    </source>
</evidence>
<evidence type="ECO:0000256" key="12">
    <source>
        <dbReference type="ARBA" id="ARBA00023212"/>
    </source>
</evidence>
<feature type="domain" description="Kinesin motor" evidence="18">
    <location>
        <begin position="1"/>
        <end position="328"/>
    </location>
</feature>
<dbReference type="FunFam" id="2.60.200.20:FF:000034">
    <property type="entry name" value="kinesin-like protein KIF28P"/>
    <property type="match status" value="1"/>
</dbReference>
<dbReference type="Gene3D" id="2.60.200.20">
    <property type="match status" value="1"/>
</dbReference>
<dbReference type="PRINTS" id="PR00380">
    <property type="entry name" value="KINESINHEAVY"/>
</dbReference>
<proteinExistence type="inferred from homology"/>
<dbReference type="Pfam" id="PF16183">
    <property type="entry name" value="Kinesin_assoc"/>
    <property type="match status" value="1"/>
</dbReference>
<evidence type="ECO:0000256" key="2">
    <source>
        <dbReference type="ARBA" id="ARBA00004318"/>
    </source>
</evidence>
<keyword evidence="20" id="KW-1185">Reference proteome</keyword>
<evidence type="ECO:0000256" key="7">
    <source>
        <dbReference type="ARBA" id="ARBA00022840"/>
    </source>
</evidence>
<protein>
    <recommendedName>
        <fullName evidence="14">Kinesin-like protein 6</fullName>
    </recommendedName>
</protein>
<evidence type="ECO:0000256" key="13">
    <source>
        <dbReference type="ARBA" id="ARBA00054688"/>
    </source>
</evidence>
<evidence type="ECO:0000256" key="11">
    <source>
        <dbReference type="ARBA" id="ARBA00023175"/>
    </source>
</evidence>
<keyword evidence="4" id="KW-0963">Cytoplasm</keyword>
<dbReference type="PROSITE" id="PS50067">
    <property type="entry name" value="KINESIN_MOTOR_2"/>
    <property type="match status" value="1"/>
</dbReference>
<dbReference type="GO" id="GO:0005874">
    <property type="term" value="C:microtubule"/>
    <property type="evidence" value="ECO:0007669"/>
    <property type="project" value="UniProtKB-KW"/>
</dbReference>
<keyword evidence="11 15" id="KW-0505">Motor protein</keyword>
<evidence type="ECO:0000256" key="16">
    <source>
        <dbReference type="SAM" id="Coils"/>
    </source>
</evidence>
<accession>A0A2G8KFF1</accession>
<feature type="binding site" evidence="15">
    <location>
        <begin position="78"/>
        <end position="85"/>
    </location>
    <ligand>
        <name>ATP</name>
        <dbReference type="ChEBI" id="CHEBI:30616"/>
    </ligand>
</feature>
<dbReference type="GO" id="GO:0008017">
    <property type="term" value="F:microtubule binding"/>
    <property type="evidence" value="ECO:0007669"/>
    <property type="project" value="InterPro"/>
</dbReference>
<dbReference type="FunFam" id="3.40.850.10:FF:000063">
    <property type="entry name" value="Kinesin-like protein"/>
    <property type="match status" value="1"/>
</dbReference>
<comment type="caution">
    <text evidence="19">The sequence shown here is derived from an EMBL/GenBank/DDBJ whole genome shotgun (WGS) entry which is preliminary data.</text>
</comment>
<dbReference type="InterPro" id="IPR022140">
    <property type="entry name" value="Kinesin-like_KIF1-typ"/>
</dbReference>
<dbReference type="InterPro" id="IPR000253">
    <property type="entry name" value="FHA_dom"/>
</dbReference>
<dbReference type="InterPro" id="IPR036961">
    <property type="entry name" value="Kinesin_motor_dom_sf"/>
</dbReference>
<evidence type="ECO:0000259" key="18">
    <source>
        <dbReference type="PROSITE" id="PS50067"/>
    </source>
</evidence>
<keyword evidence="8 16" id="KW-0175">Coiled coil</keyword>
<dbReference type="Pfam" id="PF12423">
    <property type="entry name" value="KIF1B"/>
    <property type="match status" value="1"/>
</dbReference>
<dbReference type="Pfam" id="PF00225">
    <property type="entry name" value="Kinesin"/>
    <property type="match status" value="1"/>
</dbReference>
<keyword evidence="10" id="KW-0472">Membrane</keyword>
<keyword evidence="6 15" id="KW-0547">Nucleotide-binding</keyword>
<dbReference type="SUPFAM" id="SSF49879">
    <property type="entry name" value="SMAD/FHA domain"/>
    <property type="match status" value="1"/>
</dbReference>
<dbReference type="InterPro" id="IPR027417">
    <property type="entry name" value="P-loop_NTPase"/>
</dbReference>
<dbReference type="InterPro" id="IPR001752">
    <property type="entry name" value="Kinesin_motor_dom"/>
</dbReference>
<organism evidence="19 20">
    <name type="scientific">Stichopus japonicus</name>
    <name type="common">Sea cucumber</name>
    <dbReference type="NCBI Taxonomy" id="307972"/>
    <lineage>
        <taxon>Eukaryota</taxon>
        <taxon>Metazoa</taxon>
        <taxon>Echinodermata</taxon>
        <taxon>Eleutherozoa</taxon>
        <taxon>Echinozoa</taxon>
        <taxon>Holothuroidea</taxon>
        <taxon>Aspidochirotacea</taxon>
        <taxon>Aspidochirotida</taxon>
        <taxon>Stichopodidae</taxon>
        <taxon>Apostichopus</taxon>
    </lineage>
</organism>
<keyword evidence="12" id="KW-0206">Cytoskeleton</keyword>
<dbReference type="SUPFAM" id="SSF52540">
    <property type="entry name" value="P-loop containing nucleoside triphosphate hydrolases"/>
    <property type="match status" value="1"/>
</dbReference>
<evidence type="ECO:0000256" key="6">
    <source>
        <dbReference type="ARBA" id="ARBA00022741"/>
    </source>
</evidence>
<dbReference type="InterPro" id="IPR008984">
    <property type="entry name" value="SMAD_FHA_dom_sf"/>
</dbReference>
<evidence type="ECO:0000256" key="1">
    <source>
        <dbReference type="ARBA" id="ARBA00004245"/>
    </source>
</evidence>
<gene>
    <name evidence="19" type="ORF">BSL78_16398</name>
</gene>
<dbReference type="PANTHER" id="PTHR47117">
    <property type="entry name" value="STAR-RELATED LIPID TRANSFER PROTEIN 9"/>
    <property type="match status" value="1"/>
</dbReference>
<dbReference type="GO" id="GO:0007018">
    <property type="term" value="P:microtubule-based movement"/>
    <property type="evidence" value="ECO:0007669"/>
    <property type="project" value="InterPro"/>
</dbReference>
<keyword evidence="5" id="KW-0493">Microtubule</keyword>
<comment type="function">
    <text evidence="13">Microtubule-dependent motor protein required for mitochondrion morphology and transport of mitochondria in neuronal cells.</text>
</comment>
<dbReference type="InterPro" id="IPR032405">
    <property type="entry name" value="Kinesin_assoc"/>
</dbReference>
<dbReference type="GO" id="GO:0005524">
    <property type="term" value="F:ATP binding"/>
    <property type="evidence" value="ECO:0007669"/>
    <property type="project" value="UniProtKB-UniRule"/>
</dbReference>
<dbReference type="SMART" id="SM00240">
    <property type="entry name" value="FHA"/>
    <property type="match status" value="1"/>
</dbReference>
<keyword evidence="9" id="KW-0496">Mitochondrion</keyword>
<evidence type="ECO:0000256" key="5">
    <source>
        <dbReference type="ARBA" id="ARBA00022701"/>
    </source>
</evidence>
<comment type="similarity">
    <text evidence="15">Belongs to the TRAFAC class myosin-kinesin ATPase superfamily. Kinesin family.</text>
</comment>
<sequence>MNGGTTTIANPAEPNEEPKKFAFDYSYWSHDSFSEQEDGLLVPDGPKYADQARVFEELGKGVLTNAWEGYNSCLFAYGQTGSGKSFSMVGYGVNKGIVPIFCDQLFIGINQKKDEGSKAEYEVSFSMLEIYNEQVRDLLNPSSNKKGGLKVRESPKIGFYAMGLKQTPVQSYAEIQDRMDEGTRNRTVAATQMNATSSRAHTIVGIKFTQKSINDAGQEMAKTAICNLVDLAGSERAESTGATGDRLKEGAAINQSLSSLGNCIAALADKSKGKNVKVPYRDSVLTKLLKNALGGNSKTIMIAALSPADINYEETLSTLRYADRAKQIKNVAVVNEDPTEKLIRELKEENQRLMDALKKGGLGELKDDDEEEKQHMTEEEKEALRKELEEEMQGRLRDTEAEMEEMKKTWEEKLKQAQSSAGNGGEREKKEARKTKPHMYNLNMDNQLSGMIFHLLDQTSYKVGNNKADSPPDIVLNGLSIQKEHAAFCNEDGKVFVEKSSPEAKLLVNGEPVISKVELDHNDRIMFGSNHLYVFQHPDLQKANPNKYHVVTYEMAQEEIAQKNGFDMSDKQNTDDKLLQQDLIDMIPSVEEANAMSEELDKKVKFEIVMLSPRARGLQHGRTEVCVRVRNLECELEYVWDKDKFTRRKYLMQEMYQNFQEGEDWQLPDEKDPFTESPDTQVQIGSAHVYLQSLAYLIETKESALINNYQGQEQGLLDIELVPCDDKGKELSEADDIFVEDPKDLIGRSLNFVIKIPGATGIPNKYKDVHCRYKVFLDTVDNETDKMGGSVSLEFRHRKYFNYKVATSQLVDYLSNGMLSIQVWGVQQSKQSPNAKPMNTKMMVDALKTSGDNAQSSSLEKTAYILQVAALKKQNQRLEEKIGQVKRIVEVAERHNKSRVQTSVLKQVLNAPTVKLSEMAIAKVPLDEENQHTCDHQPSQSSSVCVLM</sequence>
<feature type="region of interest" description="Disordered" evidence="17">
    <location>
        <begin position="413"/>
        <end position="435"/>
    </location>
</feature>
<evidence type="ECO:0000256" key="15">
    <source>
        <dbReference type="PROSITE-ProRule" id="PRU00283"/>
    </source>
</evidence>
<evidence type="ECO:0000256" key="3">
    <source>
        <dbReference type="ARBA" id="ARBA00022448"/>
    </source>
</evidence>
<evidence type="ECO:0000256" key="17">
    <source>
        <dbReference type="SAM" id="MobiDB-lite"/>
    </source>
</evidence>
<dbReference type="GO" id="GO:0031966">
    <property type="term" value="C:mitochondrial membrane"/>
    <property type="evidence" value="ECO:0007669"/>
    <property type="project" value="UniProtKB-SubCell"/>
</dbReference>
<dbReference type="GO" id="GO:0003777">
    <property type="term" value="F:microtubule motor activity"/>
    <property type="evidence" value="ECO:0007669"/>
    <property type="project" value="InterPro"/>
</dbReference>
<dbReference type="STRING" id="307972.A0A2G8KFF1"/>
<evidence type="ECO:0000313" key="19">
    <source>
        <dbReference type="EMBL" id="PIK46734.1"/>
    </source>
</evidence>